<organism evidence="1">
    <name type="scientific">marine sediment metagenome</name>
    <dbReference type="NCBI Taxonomy" id="412755"/>
    <lineage>
        <taxon>unclassified sequences</taxon>
        <taxon>metagenomes</taxon>
        <taxon>ecological metagenomes</taxon>
    </lineage>
</organism>
<evidence type="ECO:0000313" key="1">
    <source>
        <dbReference type="EMBL" id="GAH81524.1"/>
    </source>
</evidence>
<accession>X1JTD6</accession>
<dbReference type="AlphaFoldDB" id="X1JTD6"/>
<protein>
    <submittedName>
        <fullName evidence="1">Uncharacterized protein</fullName>
    </submittedName>
</protein>
<comment type="caution">
    <text evidence="1">The sequence shown here is derived from an EMBL/GenBank/DDBJ whole genome shotgun (WGS) entry which is preliminary data.</text>
</comment>
<gene>
    <name evidence="1" type="ORF">S03H2_57468</name>
</gene>
<sequence>MKVLEAIWFTNNQGGTSGIIIVEEDVTGNRKAYIGVGNGIDEKADIEDILAWGSEFSLDTIDKIHHKVTQQSRR</sequence>
<name>X1JTD6_9ZZZZ</name>
<reference evidence="1" key="1">
    <citation type="journal article" date="2014" name="Front. Microbiol.">
        <title>High frequency of phylogenetically diverse reductive dehalogenase-homologous genes in deep subseafloor sedimentary metagenomes.</title>
        <authorList>
            <person name="Kawai M."/>
            <person name="Futagami T."/>
            <person name="Toyoda A."/>
            <person name="Takaki Y."/>
            <person name="Nishi S."/>
            <person name="Hori S."/>
            <person name="Arai W."/>
            <person name="Tsubouchi T."/>
            <person name="Morono Y."/>
            <person name="Uchiyama I."/>
            <person name="Ito T."/>
            <person name="Fujiyama A."/>
            <person name="Inagaki F."/>
            <person name="Takami H."/>
        </authorList>
    </citation>
    <scope>NUCLEOTIDE SEQUENCE</scope>
    <source>
        <strain evidence="1">Expedition CK06-06</strain>
    </source>
</reference>
<dbReference type="EMBL" id="BARU01036838">
    <property type="protein sequence ID" value="GAH81524.1"/>
    <property type="molecule type" value="Genomic_DNA"/>
</dbReference>
<proteinExistence type="predicted"/>